<organism evidence="1 2">
    <name type="scientific">Flavobacterium agricola</name>
    <dbReference type="NCBI Taxonomy" id="2870839"/>
    <lineage>
        <taxon>Bacteria</taxon>
        <taxon>Pseudomonadati</taxon>
        <taxon>Bacteroidota</taxon>
        <taxon>Flavobacteriia</taxon>
        <taxon>Flavobacteriales</taxon>
        <taxon>Flavobacteriaceae</taxon>
        <taxon>Flavobacterium</taxon>
    </lineage>
</organism>
<protein>
    <submittedName>
        <fullName evidence="1">DUF3822 family protein</fullName>
    </submittedName>
</protein>
<evidence type="ECO:0000313" key="2">
    <source>
        <dbReference type="Proteomes" id="UP001163328"/>
    </source>
</evidence>
<evidence type="ECO:0000313" key="1">
    <source>
        <dbReference type="EMBL" id="UYW02206.1"/>
    </source>
</evidence>
<dbReference type="CDD" id="cd24013">
    <property type="entry name" value="ASKHA_ATPase_BT3980-like"/>
    <property type="match status" value="1"/>
</dbReference>
<dbReference type="Gene3D" id="3.30.420.260">
    <property type="match status" value="1"/>
</dbReference>
<name>A0ABY6M1A0_9FLAO</name>
<keyword evidence="2" id="KW-1185">Reference proteome</keyword>
<dbReference type="InterPro" id="IPR024213">
    <property type="entry name" value="DUF3822"/>
</dbReference>
<dbReference type="Pfam" id="PF12864">
    <property type="entry name" value="DUF3822"/>
    <property type="match status" value="1"/>
</dbReference>
<reference evidence="1" key="1">
    <citation type="submission" date="2021-08" db="EMBL/GenBank/DDBJ databases">
        <title>Flavobacterium sp. strain CC-SYL302.</title>
        <authorList>
            <person name="Lin S.-Y."/>
            <person name="Lee T.-H."/>
            <person name="Young C.-C."/>
        </authorList>
    </citation>
    <scope>NUCLEOTIDE SEQUENCE</scope>
    <source>
        <strain evidence="1">CC-SYL302</strain>
    </source>
</reference>
<proteinExistence type="predicted"/>
<sequence>MLNQPITAKTYKKLLIKIDAHHLSYAIVDVLTQNIVHLQQVKFTAYANTISVLTEQIKQSLTTLVDLKMVFDEVLVLHNNNYNCFVPGAFFDKNKIESYLQYNTKVFESDDTAYDFLERYDLYNIYVPFTNINNLLLDFWPEINYKNANSVLVQKVLDLSKNKEQNLAFVHYQENHFELVVVNNQKLIFYNSFEHKTTEDFIYYLLFTFEQLKLNPEHIITYFIGNIHKQHTAFLMAYKYIRYVSVYDTQPFVTLNKASKQENLEHFILLHA</sequence>
<accession>A0ABY6M1A0</accession>
<dbReference type="EMBL" id="CP081495">
    <property type="protein sequence ID" value="UYW02206.1"/>
    <property type="molecule type" value="Genomic_DNA"/>
</dbReference>
<gene>
    <name evidence="1" type="ORF">K5I29_04700</name>
</gene>
<dbReference type="RefSeq" id="WP_264434703.1">
    <property type="nucleotide sequence ID" value="NZ_CP081495.1"/>
</dbReference>
<dbReference type="Proteomes" id="UP001163328">
    <property type="component" value="Chromosome"/>
</dbReference>
<dbReference type="Gene3D" id="3.30.420.250">
    <property type="match status" value="1"/>
</dbReference>